<dbReference type="Gene3D" id="3.40.50.620">
    <property type="entry name" value="HUPs"/>
    <property type="match status" value="1"/>
</dbReference>
<keyword evidence="4" id="KW-1185">Reference proteome</keyword>
<name>A0A918KCE5_9GAMM</name>
<proteinExistence type="inferred from homology"/>
<dbReference type="AlphaFoldDB" id="A0A918KCE5"/>
<gene>
    <name evidence="3" type="ORF">GCM10007392_27890</name>
</gene>
<feature type="domain" description="UspA" evidence="2">
    <location>
        <begin position="4"/>
        <end position="146"/>
    </location>
</feature>
<sequence>MGLMYTKILVPLDLNEGSFADKAVVAARDLAQQFNAELFLLTVVPGFEMPLVATYFPEQAHQAMMTDAREAVEAEAETVLKGSGVTYHCLVKEGKPVEAIQTEARRLGVDLVVMASHKRRRLERVALGAVTNKVVAQSDVPVLVIKP</sequence>
<dbReference type="PRINTS" id="PR01438">
    <property type="entry name" value="UNVRSLSTRESS"/>
</dbReference>
<dbReference type="Pfam" id="PF00582">
    <property type="entry name" value="Usp"/>
    <property type="match status" value="1"/>
</dbReference>
<accession>A0A918KCE5</accession>
<evidence type="ECO:0000313" key="4">
    <source>
        <dbReference type="Proteomes" id="UP000626148"/>
    </source>
</evidence>
<reference evidence="3" key="1">
    <citation type="journal article" date="2014" name="Int. J. Syst. Evol. Microbiol.">
        <title>Complete genome sequence of Corynebacterium casei LMG S-19264T (=DSM 44701T), isolated from a smear-ripened cheese.</title>
        <authorList>
            <consortium name="US DOE Joint Genome Institute (JGI-PGF)"/>
            <person name="Walter F."/>
            <person name="Albersmeier A."/>
            <person name="Kalinowski J."/>
            <person name="Ruckert C."/>
        </authorList>
    </citation>
    <scope>NUCLEOTIDE SEQUENCE</scope>
    <source>
        <strain evidence="3">KCTC 22169</strain>
    </source>
</reference>
<comment type="similarity">
    <text evidence="1">Belongs to the universal stress protein A family.</text>
</comment>
<dbReference type="InterPro" id="IPR006016">
    <property type="entry name" value="UspA"/>
</dbReference>
<evidence type="ECO:0000256" key="1">
    <source>
        <dbReference type="ARBA" id="ARBA00008791"/>
    </source>
</evidence>
<dbReference type="PANTHER" id="PTHR46268">
    <property type="entry name" value="STRESS RESPONSE PROTEIN NHAX"/>
    <property type="match status" value="1"/>
</dbReference>
<evidence type="ECO:0000313" key="3">
    <source>
        <dbReference type="EMBL" id="GGX58442.1"/>
    </source>
</evidence>
<dbReference type="PANTHER" id="PTHR46268:SF6">
    <property type="entry name" value="UNIVERSAL STRESS PROTEIN UP12"/>
    <property type="match status" value="1"/>
</dbReference>
<evidence type="ECO:0000259" key="2">
    <source>
        <dbReference type="Pfam" id="PF00582"/>
    </source>
</evidence>
<dbReference type="CDD" id="cd00293">
    <property type="entry name" value="USP-like"/>
    <property type="match status" value="1"/>
</dbReference>
<protein>
    <submittedName>
        <fullName evidence="3">Universal stress protein</fullName>
    </submittedName>
</protein>
<dbReference type="EMBL" id="BMXR01000006">
    <property type="protein sequence ID" value="GGX58442.1"/>
    <property type="molecule type" value="Genomic_DNA"/>
</dbReference>
<organism evidence="3 4">
    <name type="scientific">Saccharospirillum salsuginis</name>
    <dbReference type="NCBI Taxonomy" id="418750"/>
    <lineage>
        <taxon>Bacteria</taxon>
        <taxon>Pseudomonadati</taxon>
        <taxon>Pseudomonadota</taxon>
        <taxon>Gammaproteobacteria</taxon>
        <taxon>Oceanospirillales</taxon>
        <taxon>Saccharospirillaceae</taxon>
        <taxon>Saccharospirillum</taxon>
    </lineage>
</organism>
<dbReference type="SUPFAM" id="SSF52402">
    <property type="entry name" value="Adenine nucleotide alpha hydrolases-like"/>
    <property type="match status" value="1"/>
</dbReference>
<dbReference type="InterPro" id="IPR014729">
    <property type="entry name" value="Rossmann-like_a/b/a_fold"/>
</dbReference>
<dbReference type="InterPro" id="IPR006015">
    <property type="entry name" value="Universal_stress_UspA"/>
</dbReference>
<reference evidence="3" key="2">
    <citation type="submission" date="2020-09" db="EMBL/GenBank/DDBJ databases">
        <authorList>
            <person name="Sun Q."/>
            <person name="Kim S."/>
        </authorList>
    </citation>
    <scope>NUCLEOTIDE SEQUENCE</scope>
    <source>
        <strain evidence="3">KCTC 22169</strain>
    </source>
</reference>
<comment type="caution">
    <text evidence="3">The sequence shown here is derived from an EMBL/GenBank/DDBJ whole genome shotgun (WGS) entry which is preliminary data.</text>
</comment>
<dbReference type="Proteomes" id="UP000626148">
    <property type="component" value="Unassembled WGS sequence"/>
</dbReference>